<evidence type="ECO:0000256" key="2">
    <source>
        <dbReference type="SAM" id="Phobius"/>
    </source>
</evidence>
<gene>
    <name evidence="3" type="ORF">H4W31_001625</name>
</gene>
<keyword evidence="4" id="KW-1185">Reference proteome</keyword>
<feature type="compositionally biased region" description="Low complexity" evidence="1">
    <location>
        <begin position="81"/>
        <end position="94"/>
    </location>
</feature>
<evidence type="ECO:0000256" key="1">
    <source>
        <dbReference type="SAM" id="MobiDB-lite"/>
    </source>
</evidence>
<protein>
    <submittedName>
        <fullName evidence="3">Uncharacterized protein</fullName>
    </submittedName>
</protein>
<keyword evidence="2" id="KW-1133">Transmembrane helix</keyword>
<dbReference type="AlphaFoldDB" id="A0A927QWV0"/>
<organism evidence="3 4">
    <name type="scientific">Plantactinospora soyae</name>
    <dbReference type="NCBI Taxonomy" id="1544732"/>
    <lineage>
        <taxon>Bacteria</taxon>
        <taxon>Bacillati</taxon>
        <taxon>Actinomycetota</taxon>
        <taxon>Actinomycetes</taxon>
        <taxon>Micromonosporales</taxon>
        <taxon>Micromonosporaceae</taxon>
        <taxon>Plantactinospora</taxon>
    </lineage>
</organism>
<evidence type="ECO:0000313" key="3">
    <source>
        <dbReference type="EMBL" id="MBE1485987.1"/>
    </source>
</evidence>
<keyword evidence="2" id="KW-0472">Membrane</keyword>
<sequence length="282" mass="30474">MPDPVFEYLYRDTEQVRWAPTSEVQHRGRQLTRQRMLTVLAAALVLLVGGGVGALNALANSGPPKLPDVVATNPVTPTPSPTRATTTPPSVGTPSTPPTNASPDGNGRSTEGEEPTGDAIPLAAMLQVSDLPSGYRPYPYESDEGGNGHWHVQFLSMICGNKWKSGGGVERVGDRERHFRNAGNEGIQQQVSRYPQTSSTRYIPRLRTDLEGCRDFEVAIGDQGFAGDESMVVIRPDNSGWIIVRKGDLVAEIGVRDVSKPAEVRRLADAAVDRLCNGTDRC</sequence>
<feature type="region of interest" description="Disordered" evidence="1">
    <location>
        <begin position="62"/>
        <end position="116"/>
    </location>
</feature>
<evidence type="ECO:0000313" key="4">
    <source>
        <dbReference type="Proteomes" id="UP000649753"/>
    </source>
</evidence>
<name>A0A927QWV0_9ACTN</name>
<keyword evidence="2" id="KW-0812">Transmembrane</keyword>
<reference evidence="3" key="1">
    <citation type="submission" date="2020-10" db="EMBL/GenBank/DDBJ databases">
        <title>Sequencing the genomes of 1000 actinobacteria strains.</title>
        <authorList>
            <person name="Klenk H.-P."/>
        </authorList>
    </citation>
    <scope>NUCLEOTIDE SEQUENCE</scope>
    <source>
        <strain evidence="3">DSM 46832</strain>
    </source>
</reference>
<dbReference type="Proteomes" id="UP000649753">
    <property type="component" value="Unassembled WGS sequence"/>
</dbReference>
<feature type="transmembrane region" description="Helical" evidence="2">
    <location>
        <begin position="37"/>
        <end position="59"/>
    </location>
</feature>
<proteinExistence type="predicted"/>
<accession>A0A927QWV0</accession>
<dbReference type="RefSeq" id="WP_192766091.1">
    <property type="nucleotide sequence ID" value="NZ_JADBEB010000001.1"/>
</dbReference>
<comment type="caution">
    <text evidence="3">The sequence shown here is derived from an EMBL/GenBank/DDBJ whole genome shotgun (WGS) entry which is preliminary data.</text>
</comment>
<dbReference type="EMBL" id="JADBEB010000001">
    <property type="protein sequence ID" value="MBE1485987.1"/>
    <property type="molecule type" value="Genomic_DNA"/>
</dbReference>